<keyword evidence="2" id="KW-0808">Transferase</keyword>
<protein>
    <submittedName>
        <fullName evidence="2">FkbM family methyltransferase</fullName>
    </submittedName>
</protein>
<evidence type="ECO:0000313" key="3">
    <source>
        <dbReference type="Proteomes" id="UP000524246"/>
    </source>
</evidence>
<organism evidence="2 3">
    <name type="scientific">SAR324 cluster bacterium</name>
    <dbReference type="NCBI Taxonomy" id="2024889"/>
    <lineage>
        <taxon>Bacteria</taxon>
        <taxon>Deltaproteobacteria</taxon>
        <taxon>SAR324 cluster</taxon>
    </lineage>
</organism>
<dbReference type="GO" id="GO:0008168">
    <property type="term" value="F:methyltransferase activity"/>
    <property type="evidence" value="ECO:0007669"/>
    <property type="project" value="UniProtKB-KW"/>
</dbReference>
<evidence type="ECO:0000313" key="2">
    <source>
        <dbReference type="EMBL" id="NMC64439.1"/>
    </source>
</evidence>
<comment type="caution">
    <text evidence="2">The sequence shown here is derived from an EMBL/GenBank/DDBJ whole genome shotgun (WGS) entry which is preliminary data.</text>
</comment>
<dbReference type="InterPro" id="IPR006342">
    <property type="entry name" value="FkbM_mtfrase"/>
</dbReference>
<dbReference type="AlphaFoldDB" id="A0A7X9ILR1"/>
<dbReference type="InterPro" id="IPR029063">
    <property type="entry name" value="SAM-dependent_MTases_sf"/>
</dbReference>
<sequence>MDLNDILHSILEQCPGSDAEQLKLLQDRYGGLTLEDFQGAVVFGAERLGLQISKALEDNGIHVMAFSDNDSLKWGTGHGGLKVVAPKALDLNRPIIITSKYVKEIYADLLELGATKLVPHYVLSLMFSGKIVNKFHRLSAAKINSAKETIAKAFSLLEDRHSKDLFLSLLKFRITLDPLELPDPSEALYFPGAFWKLSSREVFVDVGACTGDTLEDFLRVSNGSFKKYLAIEADPHNFKILQKSIPESFSERILAFPLGAGAKRHQVPFLFNQGGESRVDLGASSKVEVVPLDELLFDETVSTIKIDVEGYEKEVLEGARRTIVQQSPKLAVSVYHNIQDLWEIPLWLERNNPGYKFYLRHHTPEIYDTVLYCVPVGEA</sequence>
<evidence type="ECO:0000259" key="1">
    <source>
        <dbReference type="Pfam" id="PF05050"/>
    </source>
</evidence>
<dbReference type="GO" id="GO:0032259">
    <property type="term" value="P:methylation"/>
    <property type="evidence" value="ECO:0007669"/>
    <property type="project" value="UniProtKB-KW"/>
</dbReference>
<dbReference type="PANTHER" id="PTHR34203">
    <property type="entry name" value="METHYLTRANSFERASE, FKBM FAMILY PROTEIN"/>
    <property type="match status" value="1"/>
</dbReference>
<dbReference type="Gene3D" id="3.40.50.150">
    <property type="entry name" value="Vaccinia Virus protein VP39"/>
    <property type="match status" value="1"/>
</dbReference>
<dbReference type="SUPFAM" id="SSF53335">
    <property type="entry name" value="S-adenosyl-L-methionine-dependent methyltransferases"/>
    <property type="match status" value="1"/>
</dbReference>
<proteinExistence type="predicted"/>
<feature type="domain" description="Methyltransferase FkbM" evidence="1">
    <location>
        <begin position="205"/>
        <end position="349"/>
    </location>
</feature>
<dbReference type="EMBL" id="JAAZON010000673">
    <property type="protein sequence ID" value="NMC64439.1"/>
    <property type="molecule type" value="Genomic_DNA"/>
</dbReference>
<gene>
    <name evidence="2" type="ORF">GYA55_14840</name>
</gene>
<dbReference type="Proteomes" id="UP000524246">
    <property type="component" value="Unassembled WGS sequence"/>
</dbReference>
<dbReference type="NCBIfam" id="TIGR01444">
    <property type="entry name" value="fkbM_fam"/>
    <property type="match status" value="1"/>
</dbReference>
<dbReference type="InterPro" id="IPR052514">
    <property type="entry name" value="SAM-dependent_MTase"/>
</dbReference>
<dbReference type="PANTHER" id="PTHR34203:SF15">
    <property type="entry name" value="SLL1173 PROTEIN"/>
    <property type="match status" value="1"/>
</dbReference>
<name>A0A7X9ILR1_9DELT</name>
<accession>A0A7X9ILR1</accession>
<dbReference type="Pfam" id="PF05050">
    <property type="entry name" value="Methyltransf_21"/>
    <property type="match status" value="1"/>
</dbReference>
<keyword evidence="2" id="KW-0489">Methyltransferase</keyword>
<reference evidence="2 3" key="1">
    <citation type="journal article" date="2020" name="Biotechnol. Biofuels">
        <title>New insights from the biogas microbiome by comprehensive genome-resolved metagenomics of nearly 1600 species originating from multiple anaerobic digesters.</title>
        <authorList>
            <person name="Campanaro S."/>
            <person name="Treu L."/>
            <person name="Rodriguez-R L.M."/>
            <person name="Kovalovszki A."/>
            <person name="Ziels R.M."/>
            <person name="Maus I."/>
            <person name="Zhu X."/>
            <person name="Kougias P.G."/>
            <person name="Basile A."/>
            <person name="Luo G."/>
            <person name="Schluter A."/>
            <person name="Konstantinidis K.T."/>
            <person name="Angelidaki I."/>
        </authorList>
    </citation>
    <scope>NUCLEOTIDE SEQUENCE [LARGE SCALE GENOMIC DNA]</scope>
    <source>
        <strain evidence="2">AS27yjCOA_65</strain>
    </source>
</reference>